<evidence type="ECO:0000259" key="2">
    <source>
        <dbReference type="Pfam" id="PF06110"/>
    </source>
</evidence>
<sequence length="116" mass="12842">MPLNIADSAIKPAALLDRPEEFLIFYSDVVDGQLWCPDCRVVDDQVRGAFTAANSPSAVIVYVGNRPDWKSTDNIFRGEPFKITTIPTIVKLKENKEAGRLVDTEIKTGLDKFVAS</sequence>
<comment type="similarity">
    <text evidence="1">Belongs to the thioredoxin family.</text>
</comment>
<dbReference type="Gene3D" id="3.40.30.10">
    <property type="entry name" value="Glutaredoxin"/>
    <property type="match status" value="1"/>
</dbReference>
<comment type="caution">
    <text evidence="3">The sequence shown here is derived from an EMBL/GenBank/DDBJ whole genome shotgun (WGS) entry which is preliminary data.</text>
</comment>
<protein>
    <recommendedName>
        <fullName evidence="2">Thioredoxin domain-containing protein</fullName>
    </recommendedName>
</protein>
<dbReference type="Pfam" id="PF06110">
    <property type="entry name" value="TXD17-like_Trx"/>
    <property type="match status" value="1"/>
</dbReference>
<dbReference type="PANTHER" id="PTHR12452">
    <property type="entry name" value="42-9-9 PROTEIN-RELATED"/>
    <property type="match status" value="1"/>
</dbReference>
<dbReference type="EMBL" id="JARJCM010000022">
    <property type="protein sequence ID" value="KAJ7040336.1"/>
    <property type="molecule type" value="Genomic_DNA"/>
</dbReference>
<dbReference type="AlphaFoldDB" id="A0AAD6T5Y3"/>
<dbReference type="InterPro" id="IPR036249">
    <property type="entry name" value="Thioredoxin-like_sf"/>
</dbReference>
<dbReference type="GO" id="GO:0005829">
    <property type="term" value="C:cytosol"/>
    <property type="evidence" value="ECO:0007669"/>
    <property type="project" value="TreeGrafter"/>
</dbReference>
<gene>
    <name evidence="3" type="ORF">C8F04DRAFT_1083256</name>
</gene>
<accession>A0AAD6T5Y3</accession>
<dbReference type="InterPro" id="IPR010357">
    <property type="entry name" value="TXNDC17_dom"/>
</dbReference>
<name>A0AAD6T5Y3_9AGAR</name>
<dbReference type="GO" id="GO:0047134">
    <property type="term" value="F:protein-disulfide reductase [NAD(P)H] activity"/>
    <property type="evidence" value="ECO:0007669"/>
    <property type="project" value="InterPro"/>
</dbReference>
<reference evidence="3" key="1">
    <citation type="submission" date="2023-03" db="EMBL/GenBank/DDBJ databases">
        <title>Massive genome expansion in bonnet fungi (Mycena s.s.) driven by repeated elements and novel gene families across ecological guilds.</title>
        <authorList>
            <consortium name="Lawrence Berkeley National Laboratory"/>
            <person name="Harder C.B."/>
            <person name="Miyauchi S."/>
            <person name="Viragh M."/>
            <person name="Kuo A."/>
            <person name="Thoen E."/>
            <person name="Andreopoulos B."/>
            <person name="Lu D."/>
            <person name="Skrede I."/>
            <person name="Drula E."/>
            <person name="Henrissat B."/>
            <person name="Morin E."/>
            <person name="Kohler A."/>
            <person name="Barry K."/>
            <person name="LaButti K."/>
            <person name="Morin E."/>
            <person name="Salamov A."/>
            <person name="Lipzen A."/>
            <person name="Mereny Z."/>
            <person name="Hegedus B."/>
            <person name="Baldrian P."/>
            <person name="Stursova M."/>
            <person name="Weitz H."/>
            <person name="Taylor A."/>
            <person name="Grigoriev I.V."/>
            <person name="Nagy L.G."/>
            <person name="Martin F."/>
            <person name="Kauserud H."/>
        </authorList>
    </citation>
    <scope>NUCLEOTIDE SEQUENCE</scope>
    <source>
        <strain evidence="3">CBHHK200</strain>
    </source>
</reference>
<organism evidence="3 4">
    <name type="scientific">Mycena alexandri</name>
    <dbReference type="NCBI Taxonomy" id="1745969"/>
    <lineage>
        <taxon>Eukaryota</taxon>
        <taxon>Fungi</taxon>
        <taxon>Dikarya</taxon>
        <taxon>Basidiomycota</taxon>
        <taxon>Agaricomycotina</taxon>
        <taxon>Agaricomycetes</taxon>
        <taxon>Agaricomycetidae</taxon>
        <taxon>Agaricales</taxon>
        <taxon>Marasmiineae</taxon>
        <taxon>Mycenaceae</taxon>
        <taxon>Mycena</taxon>
    </lineage>
</organism>
<dbReference type="PANTHER" id="PTHR12452:SF0">
    <property type="entry name" value="THIOREDOXIN DOMAIN-CONTAINING PROTEIN 17"/>
    <property type="match status" value="1"/>
</dbReference>
<evidence type="ECO:0000256" key="1">
    <source>
        <dbReference type="ARBA" id="ARBA00008987"/>
    </source>
</evidence>
<evidence type="ECO:0000313" key="4">
    <source>
        <dbReference type="Proteomes" id="UP001218188"/>
    </source>
</evidence>
<dbReference type="Proteomes" id="UP001218188">
    <property type="component" value="Unassembled WGS sequence"/>
</dbReference>
<dbReference type="InterPro" id="IPR045108">
    <property type="entry name" value="TXNDC17-like"/>
</dbReference>
<dbReference type="SUPFAM" id="SSF52833">
    <property type="entry name" value="Thioredoxin-like"/>
    <property type="match status" value="1"/>
</dbReference>
<keyword evidence="4" id="KW-1185">Reference proteome</keyword>
<feature type="domain" description="Thioredoxin" evidence="2">
    <location>
        <begin position="22"/>
        <end position="106"/>
    </location>
</feature>
<proteinExistence type="inferred from homology"/>
<evidence type="ECO:0000313" key="3">
    <source>
        <dbReference type="EMBL" id="KAJ7040336.1"/>
    </source>
</evidence>